<feature type="chain" id="PRO_5036812322" evidence="1">
    <location>
        <begin position="20"/>
        <end position="483"/>
    </location>
</feature>
<organism evidence="2 3">
    <name type="scientific">Mucilaginibacter myungsuensis</name>
    <dbReference type="NCBI Taxonomy" id="649104"/>
    <lineage>
        <taxon>Bacteria</taxon>
        <taxon>Pseudomonadati</taxon>
        <taxon>Bacteroidota</taxon>
        <taxon>Sphingobacteriia</taxon>
        <taxon>Sphingobacteriales</taxon>
        <taxon>Sphingobacteriaceae</taxon>
        <taxon>Mucilaginibacter</taxon>
    </lineage>
</organism>
<dbReference type="EMBL" id="JADFFL010000004">
    <property type="protein sequence ID" value="MBE9662801.1"/>
    <property type="molecule type" value="Genomic_DNA"/>
</dbReference>
<accession>A0A929KWA7</accession>
<reference evidence="2" key="1">
    <citation type="submission" date="2020-10" db="EMBL/GenBank/DDBJ databases">
        <title>Mucilaginibacter mali sp. nov., isolated from rhizosphere soil of apple orchard.</title>
        <authorList>
            <person name="Lee J.-S."/>
            <person name="Kim H.S."/>
            <person name="Kim J.-S."/>
        </authorList>
    </citation>
    <scope>NUCLEOTIDE SEQUENCE</scope>
    <source>
        <strain evidence="2">KCTC 22746</strain>
    </source>
</reference>
<evidence type="ECO:0000313" key="2">
    <source>
        <dbReference type="EMBL" id="MBE9662801.1"/>
    </source>
</evidence>
<name>A0A929KWA7_9SPHI</name>
<dbReference type="RefSeq" id="WP_194112024.1">
    <property type="nucleotide sequence ID" value="NZ_JADFFL010000004.1"/>
</dbReference>
<protein>
    <submittedName>
        <fullName evidence="2">DUF4419 domain-containing protein</fullName>
    </submittedName>
</protein>
<dbReference type="PANTHER" id="PTHR31252">
    <property type="entry name" value="DUF4419 DOMAIN-CONTAINING PROTEIN"/>
    <property type="match status" value="1"/>
</dbReference>
<feature type="signal peptide" evidence="1">
    <location>
        <begin position="1"/>
        <end position="19"/>
    </location>
</feature>
<proteinExistence type="predicted"/>
<gene>
    <name evidence="2" type="ORF">IRJ16_12980</name>
</gene>
<dbReference type="AlphaFoldDB" id="A0A929KWA7"/>
<dbReference type="Pfam" id="PF14388">
    <property type="entry name" value="DUF4419"/>
    <property type="match status" value="1"/>
</dbReference>
<dbReference type="InterPro" id="IPR025533">
    <property type="entry name" value="DUF4419"/>
</dbReference>
<evidence type="ECO:0000256" key="1">
    <source>
        <dbReference type="SAM" id="SignalP"/>
    </source>
</evidence>
<keyword evidence="1" id="KW-0732">Signal</keyword>
<keyword evidence="3" id="KW-1185">Reference proteome</keyword>
<comment type="caution">
    <text evidence="2">The sequence shown here is derived from an EMBL/GenBank/DDBJ whole genome shotgun (WGS) entry which is preliminary data.</text>
</comment>
<dbReference type="Proteomes" id="UP000622475">
    <property type="component" value="Unassembled WGS sequence"/>
</dbReference>
<sequence length="483" mass="54925">MKRILLIILCFACALNASAQSPYTFKVEELSKPERTLLTRPYQSILEGLINVDHDKLRSYGKANKIPDFNIVAKSDIKHPIVNWGYHSFFQGMYAAYSDHRPFTLSPDMVWLLIAQGFSAHVNANSEDLRKMFVKFYGKATLVVVNDSIRLDDPNSPWADVFPEFSKQIAEHTGSDLTKGMTADFTTTTAITRIASQITLMDALKSYFDFVVMIAGCGIPEITLEGTPADWERVLAKTETLRKYKLDWWIEELKPILKQFVNASKKKVDQDFWKAMFKYHTAKKYGSVTVIDGWIVKFFPYDKDGKRLDLKTLSGPQNLPNEIVKVDLKHVELDALGNPKITTPLELWAGFVGLEQNDQNFGLRPTIGWMIRKKDEDAALIAKFKNESEHGQISLKLNSVPPELCKIGSVGTLNLRFTKKIEIPDELAKVQIARLILDGDIDQPGIDRIRKLFPKTEVAIKKNGEWIDDKEFTKKNGNRIDSY</sequence>
<evidence type="ECO:0000313" key="3">
    <source>
        <dbReference type="Proteomes" id="UP000622475"/>
    </source>
</evidence>
<dbReference type="PANTHER" id="PTHR31252:SF11">
    <property type="entry name" value="DUF4419 DOMAIN-CONTAINING PROTEIN"/>
    <property type="match status" value="1"/>
</dbReference>